<reference evidence="1 2" key="1">
    <citation type="journal article" date="2011" name="Science">
        <title>The ecoresponsive genome of Daphnia pulex.</title>
        <authorList>
            <person name="Colbourne J.K."/>
            <person name="Pfrender M.E."/>
            <person name="Gilbert D."/>
            <person name="Thomas W.K."/>
            <person name="Tucker A."/>
            <person name="Oakley T.H."/>
            <person name="Tokishita S."/>
            <person name="Aerts A."/>
            <person name="Arnold G.J."/>
            <person name="Basu M.K."/>
            <person name="Bauer D.J."/>
            <person name="Caceres C.E."/>
            <person name="Carmel L."/>
            <person name="Casola C."/>
            <person name="Choi J.H."/>
            <person name="Detter J.C."/>
            <person name="Dong Q."/>
            <person name="Dusheyko S."/>
            <person name="Eads B.D."/>
            <person name="Frohlich T."/>
            <person name="Geiler-Samerotte K.A."/>
            <person name="Gerlach D."/>
            <person name="Hatcher P."/>
            <person name="Jogdeo S."/>
            <person name="Krijgsveld J."/>
            <person name="Kriventseva E.V."/>
            <person name="Kultz D."/>
            <person name="Laforsch C."/>
            <person name="Lindquist E."/>
            <person name="Lopez J."/>
            <person name="Manak J.R."/>
            <person name="Muller J."/>
            <person name="Pangilinan J."/>
            <person name="Patwardhan R.P."/>
            <person name="Pitluck S."/>
            <person name="Pritham E.J."/>
            <person name="Rechtsteiner A."/>
            <person name="Rho M."/>
            <person name="Rogozin I.B."/>
            <person name="Sakarya O."/>
            <person name="Salamov A."/>
            <person name="Schaack S."/>
            <person name="Shapiro H."/>
            <person name="Shiga Y."/>
            <person name="Skalitzky C."/>
            <person name="Smith Z."/>
            <person name="Souvorov A."/>
            <person name="Sung W."/>
            <person name="Tang Z."/>
            <person name="Tsuchiya D."/>
            <person name="Tu H."/>
            <person name="Vos H."/>
            <person name="Wang M."/>
            <person name="Wolf Y.I."/>
            <person name="Yamagata H."/>
            <person name="Yamada T."/>
            <person name="Ye Y."/>
            <person name="Shaw J.R."/>
            <person name="Andrews J."/>
            <person name="Crease T.J."/>
            <person name="Tang H."/>
            <person name="Lucas S.M."/>
            <person name="Robertson H.M."/>
            <person name="Bork P."/>
            <person name="Koonin E.V."/>
            <person name="Zdobnov E.M."/>
            <person name="Grigoriev I.V."/>
            <person name="Lynch M."/>
            <person name="Boore J.L."/>
        </authorList>
    </citation>
    <scope>NUCLEOTIDE SEQUENCE [LARGE SCALE GENOMIC DNA]</scope>
</reference>
<dbReference type="eggNOG" id="ENOG502SB23">
    <property type="taxonomic scope" value="Eukaryota"/>
</dbReference>
<dbReference type="AlphaFoldDB" id="E9GQZ7"/>
<protein>
    <recommendedName>
        <fullName evidence="3">LRAT domain-containing protein</fullName>
    </recommendedName>
</protein>
<dbReference type="EMBL" id="GL732558">
    <property type="protein sequence ID" value="EFX78205.1"/>
    <property type="molecule type" value="Genomic_DNA"/>
</dbReference>
<dbReference type="PANTHER" id="PTHR33173">
    <property type="match status" value="1"/>
</dbReference>
<name>E9GQZ7_DAPPU</name>
<dbReference type="PhylomeDB" id="E9GQZ7"/>
<evidence type="ECO:0000313" key="2">
    <source>
        <dbReference type="Proteomes" id="UP000000305"/>
    </source>
</evidence>
<gene>
    <name evidence="1" type="ORF">DAPPUDRAFT_305262</name>
</gene>
<keyword evidence="2" id="KW-1185">Reference proteome</keyword>
<dbReference type="HOGENOM" id="CLU_098073_0_0_1"/>
<evidence type="ECO:0008006" key="3">
    <source>
        <dbReference type="Google" id="ProtNLM"/>
    </source>
</evidence>
<evidence type="ECO:0000313" key="1">
    <source>
        <dbReference type="EMBL" id="EFX78205.1"/>
    </source>
</evidence>
<dbReference type="Proteomes" id="UP000000305">
    <property type="component" value="Unassembled WGS sequence"/>
</dbReference>
<dbReference type="PANTHER" id="PTHR33173:SF2">
    <property type="entry name" value="MYND-TYPE DOMAIN-CONTAINING PROTEIN"/>
    <property type="match status" value="1"/>
</dbReference>
<proteinExistence type="predicted"/>
<dbReference type="InterPro" id="IPR042266">
    <property type="entry name" value="PPPDE_sf"/>
</dbReference>
<organism evidence="1 2">
    <name type="scientific">Daphnia pulex</name>
    <name type="common">Water flea</name>
    <dbReference type="NCBI Taxonomy" id="6669"/>
    <lineage>
        <taxon>Eukaryota</taxon>
        <taxon>Metazoa</taxon>
        <taxon>Ecdysozoa</taxon>
        <taxon>Arthropoda</taxon>
        <taxon>Crustacea</taxon>
        <taxon>Branchiopoda</taxon>
        <taxon>Diplostraca</taxon>
        <taxon>Cladocera</taxon>
        <taxon>Anomopoda</taxon>
        <taxon>Daphniidae</taxon>
        <taxon>Daphnia</taxon>
    </lineage>
</organism>
<dbReference type="OrthoDB" id="6381337at2759"/>
<dbReference type="KEGG" id="dpx:DAPPUDRAFT_305262"/>
<accession>E9GQZ7</accession>
<dbReference type="Gene3D" id="3.90.1720.30">
    <property type="entry name" value="PPPDE domains"/>
    <property type="match status" value="1"/>
</dbReference>
<dbReference type="OMA" id="HFANTIY"/>
<sequence length="198" mass="23311">MGSWISYTSTNYGIPLYYFDPDVELTPERPDYCSTKWELKEKIENLPDSSEKINEVRYYTHPLNWWQMSKYVLHHAFIVLETESWWWSIEKDEGGITIQRSKHLENVLDQCRRHGRITGLATWINLGVTCEKKGPSHASVIDVVNRMWREECLHSDYHFLQNNCKHFANTIYDNFVLMSNSNDVPIIEKVELPIPAST</sequence>
<dbReference type="InParanoid" id="E9GQZ7"/>